<evidence type="ECO:0000313" key="3">
    <source>
        <dbReference type="Proteomes" id="UP001232148"/>
    </source>
</evidence>
<organism evidence="2 3">
    <name type="scientific">Colletotrichum zoysiae</name>
    <dbReference type="NCBI Taxonomy" id="1216348"/>
    <lineage>
        <taxon>Eukaryota</taxon>
        <taxon>Fungi</taxon>
        <taxon>Dikarya</taxon>
        <taxon>Ascomycota</taxon>
        <taxon>Pezizomycotina</taxon>
        <taxon>Sordariomycetes</taxon>
        <taxon>Hypocreomycetidae</taxon>
        <taxon>Glomerellales</taxon>
        <taxon>Glomerellaceae</taxon>
        <taxon>Colletotrichum</taxon>
        <taxon>Colletotrichum graminicola species complex</taxon>
    </lineage>
</organism>
<proteinExistence type="predicted"/>
<feature type="region of interest" description="Disordered" evidence="1">
    <location>
        <begin position="105"/>
        <end position="128"/>
    </location>
</feature>
<gene>
    <name evidence="2" type="ORF">LX32DRAFT_340748</name>
</gene>
<sequence>MEQIQQGRRPDQCLGVVERPPSLYLVGSFAQAVQTPSRSAETESGPGAAWGERTGRWGWISTYAAWLGHDPDGRASSRCNIAVRRSRIQYARLWGDHISLASGQRAGAGGRAAREKPAKRLEPTRPKGPALSLITSSSSILFFSHLPRKRGVTMGGGGLLPPCQNRRLDALRTQPESRTHITILGIYSAGLIPISESGRYELERLAIAGWSVVHVVPKRHDFANLKP</sequence>
<protein>
    <submittedName>
        <fullName evidence="2">Uncharacterized protein</fullName>
    </submittedName>
</protein>
<accession>A0AAD9M525</accession>
<dbReference type="AlphaFoldDB" id="A0AAD9M525"/>
<dbReference type="EMBL" id="MU842812">
    <property type="protein sequence ID" value="KAK2034841.1"/>
    <property type="molecule type" value="Genomic_DNA"/>
</dbReference>
<dbReference type="Proteomes" id="UP001232148">
    <property type="component" value="Unassembled WGS sequence"/>
</dbReference>
<evidence type="ECO:0000313" key="2">
    <source>
        <dbReference type="EMBL" id="KAK2034841.1"/>
    </source>
</evidence>
<keyword evidence="3" id="KW-1185">Reference proteome</keyword>
<feature type="compositionally biased region" description="Basic and acidic residues" evidence="1">
    <location>
        <begin position="112"/>
        <end position="125"/>
    </location>
</feature>
<name>A0AAD9M525_9PEZI</name>
<evidence type="ECO:0000256" key="1">
    <source>
        <dbReference type="SAM" id="MobiDB-lite"/>
    </source>
</evidence>
<comment type="caution">
    <text evidence="2">The sequence shown here is derived from an EMBL/GenBank/DDBJ whole genome shotgun (WGS) entry which is preliminary data.</text>
</comment>
<reference evidence="2" key="1">
    <citation type="submission" date="2021-06" db="EMBL/GenBank/DDBJ databases">
        <title>Comparative genomics, transcriptomics and evolutionary studies reveal genomic signatures of adaptation to plant cell wall in hemibiotrophic fungi.</title>
        <authorList>
            <consortium name="DOE Joint Genome Institute"/>
            <person name="Baroncelli R."/>
            <person name="Diaz J.F."/>
            <person name="Benocci T."/>
            <person name="Peng M."/>
            <person name="Battaglia E."/>
            <person name="Haridas S."/>
            <person name="Andreopoulos W."/>
            <person name="Labutti K."/>
            <person name="Pangilinan J."/>
            <person name="Floch G.L."/>
            <person name="Makela M.R."/>
            <person name="Henrissat B."/>
            <person name="Grigoriev I.V."/>
            <person name="Crouch J.A."/>
            <person name="De Vries R.P."/>
            <person name="Sukno S.A."/>
            <person name="Thon M.R."/>
        </authorList>
    </citation>
    <scope>NUCLEOTIDE SEQUENCE</scope>
    <source>
        <strain evidence="2">MAFF235873</strain>
    </source>
</reference>